<name>A0AAV4PED4_CAEEX</name>
<reference evidence="2 3" key="1">
    <citation type="submission" date="2021-06" db="EMBL/GenBank/DDBJ databases">
        <title>Caerostris extrusa draft genome.</title>
        <authorList>
            <person name="Kono N."/>
            <person name="Arakawa K."/>
        </authorList>
    </citation>
    <scope>NUCLEOTIDE SEQUENCE [LARGE SCALE GENOMIC DNA]</scope>
</reference>
<dbReference type="Proteomes" id="UP001054945">
    <property type="component" value="Unassembled WGS sequence"/>
</dbReference>
<gene>
    <name evidence="2" type="ORF">CEXT_756651</name>
</gene>
<keyword evidence="1" id="KW-0812">Transmembrane</keyword>
<feature type="transmembrane region" description="Helical" evidence="1">
    <location>
        <begin position="7"/>
        <end position="27"/>
    </location>
</feature>
<comment type="caution">
    <text evidence="2">The sequence shown here is derived from an EMBL/GenBank/DDBJ whole genome shotgun (WGS) entry which is preliminary data.</text>
</comment>
<dbReference type="EMBL" id="BPLR01004369">
    <property type="protein sequence ID" value="GIX94383.1"/>
    <property type="molecule type" value="Genomic_DNA"/>
</dbReference>
<keyword evidence="3" id="KW-1185">Reference proteome</keyword>
<proteinExistence type="predicted"/>
<evidence type="ECO:0000256" key="1">
    <source>
        <dbReference type="SAM" id="Phobius"/>
    </source>
</evidence>
<feature type="transmembrane region" description="Helical" evidence="1">
    <location>
        <begin position="33"/>
        <end position="53"/>
    </location>
</feature>
<evidence type="ECO:0000313" key="2">
    <source>
        <dbReference type="EMBL" id="GIX94383.1"/>
    </source>
</evidence>
<accession>A0AAV4PED4</accession>
<keyword evidence="1" id="KW-0472">Membrane</keyword>
<evidence type="ECO:0000313" key="3">
    <source>
        <dbReference type="Proteomes" id="UP001054945"/>
    </source>
</evidence>
<keyword evidence="1" id="KW-1133">Transmembrane helix</keyword>
<organism evidence="2 3">
    <name type="scientific">Caerostris extrusa</name>
    <name type="common">Bark spider</name>
    <name type="synonym">Caerostris bankana</name>
    <dbReference type="NCBI Taxonomy" id="172846"/>
    <lineage>
        <taxon>Eukaryota</taxon>
        <taxon>Metazoa</taxon>
        <taxon>Ecdysozoa</taxon>
        <taxon>Arthropoda</taxon>
        <taxon>Chelicerata</taxon>
        <taxon>Arachnida</taxon>
        <taxon>Araneae</taxon>
        <taxon>Araneomorphae</taxon>
        <taxon>Entelegynae</taxon>
        <taxon>Araneoidea</taxon>
        <taxon>Araneidae</taxon>
        <taxon>Caerostris</taxon>
    </lineage>
</organism>
<dbReference type="AlphaFoldDB" id="A0AAV4PED4"/>
<sequence length="109" mass="12242">MKNFAGNFLVAVSMIAMLLGTVMVPGYEAMHHHGYGGGGIAEMLASGLVIELIRNHYGRRRRSVEGYAHEHEERPIVEGMKVLTMYPTSLAVHIHVYMCKIHLYSFKLV</sequence>
<protein>
    <submittedName>
        <fullName evidence="2">Uncharacterized protein</fullName>
    </submittedName>
</protein>